<dbReference type="Gene3D" id="3.40.50.10140">
    <property type="entry name" value="Toll/interleukin-1 receptor homology (TIR) domain"/>
    <property type="match status" value="1"/>
</dbReference>
<name>M2TWW5_STUST</name>
<dbReference type="InterPro" id="IPR035897">
    <property type="entry name" value="Toll_tir_struct_dom_sf"/>
</dbReference>
<evidence type="ECO:0000313" key="2">
    <source>
        <dbReference type="EMBL" id="EME01861.1"/>
    </source>
</evidence>
<organism evidence="2 3">
    <name type="scientific">Stutzerimonas stutzeri NF13</name>
    <dbReference type="NCBI Taxonomy" id="1212548"/>
    <lineage>
        <taxon>Bacteria</taxon>
        <taxon>Pseudomonadati</taxon>
        <taxon>Pseudomonadota</taxon>
        <taxon>Gammaproteobacteria</taxon>
        <taxon>Pseudomonadales</taxon>
        <taxon>Pseudomonadaceae</taxon>
        <taxon>Stutzerimonas</taxon>
    </lineage>
</organism>
<dbReference type="EMBL" id="AOBS01000011">
    <property type="protein sequence ID" value="EME01861.1"/>
    <property type="molecule type" value="Genomic_DNA"/>
</dbReference>
<proteinExistence type="predicted"/>
<dbReference type="GO" id="GO:0007165">
    <property type="term" value="P:signal transduction"/>
    <property type="evidence" value="ECO:0007669"/>
    <property type="project" value="InterPro"/>
</dbReference>
<dbReference type="PATRIC" id="fig|1212548.4.peg.313"/>
<protein>
    <recommendedName>
        <fullName evidence="1">TIR domain-containing protein</fullName>
    </recommendedName>
</protein>
<comment type="caution">
    <text evidence="2">The sequence shown here is derived from an EMBL/GenBank/DDBJ whole genome shotgun (WGS) entry which is preliminary data.</text>
</comment>
<feature type="domain" description="TIR" evidence="1">
    <location>
        <begin position="189"/>
        <end position="268"/>
    </location>
</feature>
<sequence length="408" mass="46399">MADSTCTDLARPFFVIHVVWHPACAIGETIADSLMQHFRRDLYKNIVGGIGIPVVFRSACLPEASTPISISLEDSETSATVVILDENLVSSTEWLDYANLAYSQVRETSKSGFKRLFFPVAISREVLSKSSIAAQALRWDTWDGDNELRVQRLRSELTYEFCRILRYNLAQLEAPTERDLSEYLKKVQIFLSHSKHDDEGVEIAKAIRLRIYQGHGLSSFFDVHDIPAGLQFDEVLLHQVRVSAMVAIHTDSYSSREWCRKEIIEAKTWNVPLVVANSINTMDERGFPYMGNVPLVRLGHDLKDTARIDIVIGRLLDEVLRDFLWRCQTHEIKSNLPVRAIFIPRPPELISLSCIPDVFPDTPESTTQDLMLIYPDPPLSAEEERLLNRVAPHVQIRSLNEWKAGATR</sequence>
<dbReference type="Pfam" id="PF13676">
    <property type="entry name" value="TIR_2"/>
    <property type="match status" value="1"/>
</dbReference>
<accession>M2TWW5</accession>
<evidence type="ECO:0000313" key="3">
    <source>
        <dbReference type="Proteomes" id="UP000011700"/>
    </source>
</evidence>
<dbReference type="AlphaFoldDB" id="M2TWW5"/>
<evidence type="ECO:0000259" key="1">
    <source>
        <dbReference type="Pfam" id="PF13676"/>
    </source>
</evidence>
<dbReference type="RefSeq" id="WP_003298063.1">
    <property type="nucleotide sequence ID" value="NZ_AOBS01000011.1"/>
</dbReference>
<dbReference type="SUPFAM" id="SSF52200">
    <property type="entry name" value="Toll/Interleukin receptor TIR domain"/>
    <property type="match status" value="1"/>
</dbReference>
<dbReference type="InterPro" id="IPR000157">
    <property type="entry name" value="TIR_dom"/>
</dbReference>
<dbReference type="OrthoDB" id="104289at2"/>
<gene>
    <name evidence="2" type="ORF">B381_01634</name>
</gene>
<dbReference type="eggNOG" id="ENOG5031UFT">
    <property type="taxonomic scope" value="Bacteria"/>
</dbReference>
<dbReference type="Proteomes" id="UP000011700">
    <property type="component" value="Unassembled WGS sequence"/>
</dbReference>
<reference evidence="2 3" key="1">
    <citation type="journal article" date="2013" name="Genome Announc.">
        <title>Draft Genome of Pseudomonas stutzeri Strain NF13, a Nitrogen Fixer Isolated from the Galapagos Rift Hydrothermal Vent.</title>
        <authorList>
            <person name="Pena A."/>
            <person name="Busquets A."/>
            <person name="Gomila M."/>
            <person name="Mayol J."/>
            <person name="Bosch R."/>
            <person name="Nogales B."/>
            <person name="Garcia-Valdes E."/>
            <person name="Bennasar A."/>
            <person name="Lalucat J."/>
        </authorList>
    </citation>
    <scope>NUCLEOTIDE SEQUENCE [LARGE SCALE GENOMIC DNA]</scope>
    <source>
        <strain evidence="2 3">NF13</strain>
    </source>
</reference>